<dbReference type="GO" id="GO:0005829">
    <property type="term" value="C:cytosol"/>
    <property type="evidence" value="ECO:0007669"/>
    <property type="project" value="TreeGrafter"/>
</dbReference>
<sequence length="306" mass="32071">MIKRKRVVITGMGAMTPLGESVDEYWENLVQGNSGIGPMTLADPTGFPCRIAGEVRGFDPKNYIDGKEVRRMARFTQLGVAASLRAAESAGFDASNIVPEESGVVLGNGNGGMPTTEEQARVLFERGGMKESPFFIPMVLPNMAAAQISRTLSLKGYTNTVITACAAGTQAIGEGAEVIRRGASKVIFAGGTEAGICQLSLGGFSVIKALSTNNDDPQKASRPFEANRDGFVPGEGAALLVLEEMEHAISRGAPILAEIVGYGVSSDAFHPVHPDENGEGAARAMSWAINDAGLTPGDIDYINAHG</sequence>
<comment type="similarity">
    <text evidence="1">Belongs to the thiolase-like superfamily. Beta-ketoacyl-ACP synthases family.</text>
</comment>
<dbReference type="CDD" id="cd00834">
    <property type="entry name" value="KAS_I_II"/>
    <property type="match status" value="1"/>
</dbReference>
<reference evidence="4" key="1">
    <citation type="submission" date="2018-05" db="EMBL/GenBank/DDBJ databases">
        <authorList>
            <person name="Lanie J.A."/>
            <person name="Ng W.-L."/>
            <person name="Kazmierczak K.M."/>
            <person name="Andrzejewski T.M."/>
            <person name="Davidsen T.M."/>
            <person name="Wayne K.J."/>
            <person name="Tettelin H."/>
            <person name="Glass J.I."/>
            <person name="Rusch D."/>
            <person name="Podicherti R."/>
            <person name="Tsui H.-C.T."/>
            <person name="Winkler M.E."/>
        </authorList>
    </citation>
    <scope>NUCLEOTIDE SEQUENCE</scope>
</reference>
<dbReference type="SMART" id="SM00825">
    <property type="entry name" value="PKS_KS"/>
    <property type="match status" value="1"/>
</dbReference>
<dbReference type="EMBL" id="UINC01080228">
    <property type="protein sequence ID" value="SVC22970.1"/>
    <property type="molecule type" value="Genomic_DNA"/>
</dbReference>
<dbReference type="InterPro" id="IPR014030">
    <property type="entry name" value="Ketoacyl_synth_N"/>
</dbReference>
<dbReference type="GO" id="GO:0006633">
    <property type="term" value="P:fatty acid biosynthetic process"/>
    <property type="evidence" value="ECO:0007669"/>
    <property type="project" value="InterPro"/>
</dbReference>
<protein>
    <recommendedName>
        <fullName evidence="3">Ketosynthase family 3 (KS3) domain-containing protein</fullName>
    </recommendedName>
</protein>
<gene>
    <name evidence="4" type="ORF">METZ01_LOCUS275824</name>
</gene>
<dbReference type="PANTHER" id="PTHR11712">
    <property type="entry name" value="POLYKETIDE SYNTHASE-RELATED"/>
    <property type="match status" value="1"/>
</dbReference>
<dbReference type="FunFam" id="3.40.47.10:FF:000018">
    <property type="entry name" value="3-oxoacyl-[acyl-carrier-protein] synthase 2"/>
    <property type="match status" value="1"/>
</dbReference>
<dbReference type="PANTHER" id="PTHR11712:SF336">
    <property type="entry name" value="3-OXOACYL-[ACYL-CARRIER-PROTEIN] SYNTHASE, MITOCHONDRIAL"/>
    <property type="match status" value="1"/>
</dbReference>
<dbReference type="InterPro" id="IPR020841">
    <property type="entry name" value="PKS_Beta-ketoAc_synthase_dom"/>
</dbReference>
<dbReference type="InterPro" id="IPR014031">
    <property type="entry name" value="Ketoacyl_synth_C"/>
</dbReference>
<proteinExistence type="inferred from homology"/>
<dbReference type="Gene3D" id="3.40.47.10">
    <property type="match status" value="2"/>
</dbReference>
<evidence type="ECO:0000256" key="1">
    <source>
        <dbReference type="ARBA" id="ARBA00008467"/>
    </source>
</evidence>
<keyword evidence="2" id="KW-0808">Transferase</keyword>
<dbReference type="InterPro" id="IPR018201">
    <property type="entry name" value="Ketoacyl_synth_AS"/>
</dbReference>
<accession>A0A382KEL9</accession>
<feature type="non-terminal residue" evidence="4">
    <location>
        <position position="306"/>
    </location>
</feature>
<dbReference type="AlphaFoldDB" id="A0A382KEL9"/>
<feature type="domain" description="Ketosynthase family 3 (KS3)" evidence="3">
    <location>
        <begin position="4"/>
        <end position="306"/>
    </location>
</feature>
<name>A0A382KEL9_9ZZZZ</name>
<evidence type="ECO:0000259" key="3">
    <source>
        <dbReference type="PROSITE" id="PS52004"/>
    </source>
</evidence>
<evidence type="ECO:0000313" key="4">
    <source>
        <dbReference type="EMBL" id="SVC22970.1"/>
    </source>
</evidence>
<dbReference type="InterPro" id="IPR016039">
    <property type="entry name" value="Thiolase-like"/>
</dbReference>
<dbReference type="GO" id="GO:0004315">
    <property type="term" value="F:3-oxoacyl-[acyl-carrier-protein] synthase activity"/>
    <property type="evidence" value="ECO:0007669"/>
    <property type="project" value="InterPro"/>
</dbReference>
<dbReference type="Pfam" id="PF00109">
    <property type="entry name" value="ketoacyl-synt"/>
    <property type="match status" value="1"/>
</dbReference>
<dbReference type="PROSITE" id="PS52004">
    <property type="entry name" value="KS3_2"/>
    <property type="match status" value="1"/>
</dbReference>
<evidence type="ECO:0000256" key="2">
    <source>
        <dbReference type="ARBA" id="ARBA00022679"/>
    </source>
</evidence>
<dbReference type="Pfam" id="PF02801">
    <property type="entry name" value="Ketoacyl-synt_C"/>
    <property type="match status" value="1"/>
</dbReference>
<dbReference type="InterPro" id="IPR000794">
    <property type="entry name" value="Beta-ketoacyl_synthase"/>
</dbReference>
<dbReference type="SUPFAM" id="SSF53901">
    <property type="entry name" value="Thiolase-like"/>
    <property type="match status" value="2"/>
</dbReference>
<dbReference type="PROSITE" id="PS00606">
    <property type="entry name" value="KS3_1"/>
    <property type="match status" value="1"/>
</dbReference>
<organism evidence="4">
    <name type="scientific">marine metagenome</name>
    <dbReference type="NCBI Taxonomy" id="408172"/>
    <lineage>
        <taxon>unclassified sequences</taxon>
        <taxon>metagenomes</taxon>
        <taxon>ecological metagenomes</taxon>
    </lineage>
</organism>